<dbReference type="InterPro" id="IPR017896">
    <property type="entry name" value="4Fe4S_Fe-S-bd"/>
</dbReference>
<dbReference type="SUPFAM" id="SSF54862">
    <property type="entry name" value="4Fe-4S ferredoxins"/>
    <property type="match status" value="1"/>
</dbReference>
<dbReference type="Pfam" id="PF03460">
    <property type="entry name" value="NIR_SIR_ferr"/>
    <property type="match status" value="1"/>
</dbReference>
<dbReference type="InterPro" id="IPR045854">
    <property type="entry name" value="NO2/SO3_Rdtase_4Fe4S_sf"/>
</dbReference>
<comment type="caution">
    <text evidence="6">The sequence shown here is derived from an EMBL/GenBank/DDBJ whole genome shotgun (WGS) entry which is preliminary data.</text>
</comment>
<dbReference type="GO" id="GO:0016002">
    <property type="term" value="F:sulfite reductase activity"/>
    <property type="evidence" value="ECO:0007669"/>
    <property type="project" value="TreeGrafter"/>
</dbReference>
<dbReference type="GO" id="GO:0020037">
    <property type="term" value="F:heme binding"/>
    <property type="evidence" value="ECO:0007669"/>
    <property type="project" value="InterPro"/>
</dbReference>
<sequence length="314" mass="34217">MNITPTPLGPASIPMDEVKRVKALGFLHRKGTDLFNCRVITRNGKVTADELVRITEAAAKFGSGEVSMTTRLTLEIQGVPYENIDAIRAFLAEAGLETGGTGAKVRPVVSCKGTTCQYGLLDSYGIADEIHERFFKGYSDVTLPHKFKIAVGGCPNNCVKPNLNDLGIVGQRVPGFDADKCRGCGKCQVEKACPVDAAHVVDGKLSVDPEVCTRCGRCVGKCPFHARDNSVYGYRVYIGGRWGKKSAHGIPLKKIFTSKEEVLDIVEKAILLFRDQGIKGERFSDTIQRIGFENVQAQLLGNELLERKAEIIAD</sequence>
<dbReference type="Proteomes" id="UP000194903">
    <property type="component" value="Unassembled WGS sequence"/>
</dbReference>
<dbReference type="OrthoDB" id="9800558at2"/>
<evidence type="ECO:0000256" key="1">
    <source>
        <dbReference type="ARBA" id="ARBA00022485"/>
    </source>
</evidence>
<dbReference type="GO" id="GO:0009337">
    <property type="term" value="C:sulfite reductase complex (NADPH)"/>
    <property type="evidence" value="ECO:0007669"/>
    <property type="project" value="TreeGrafter"/>
</dbReference>
<dbReference type="Gene3D" id="3.30.413.10">
    <property type="entry name" value="Sulfite Reductase Hemoprotein, domain 1"/>
    <property type="match status" value="1"/>
</dbReference>
<dbReference type="GO" id="GO:0000103">
    <property type="term" value="P:sulfate assimilation"/>
    <property type="evidence" value="ECO:0007669"/>
    <property type="project" value="TreeGrafter"/>
</dbReference>
<dbReference type="InterPro" id="IPR045169">
    <property type="entry name" value="NO2/SO3_Rdtase_4Fe4S_prot"/>
</dbReference>
<dbReference type="GO" id="GO:0046872">
    <property type="term" value="F:metal ion binding"/>
    <property type="evidence" value="ECO:0007669"/>
    <property type="project" value="UniProtKB-KW"/>
</dbReference>
<dbReference type="RefSeq" id="WP_087019284.1">
    <property type="nucleotide sequence ID" value="NZ_NHOC01000005.1"/>
</dbReference>
<dbReference type="PROSITE" id="PS51379">
    <property type="entry name" value="4FE4S_FER_2"/>
    <property type="match status" value="2"/>
</dbReference>
<dbReference type="AlphaFoldDB" id="A0A252F4F9"/>
<dbReference type="Pfam" id="PF00037">
    <property type="entry name" value="Fer4"/>
    <property type="match status" value="1"/>
</dbReference>
<accession>A0A252F4F9</accession>
<keyword evidence="7" id="KW-1185">Reference proteome</keyword>
<dbReference type="PANTHER" id="PTHR11493">
    <property type="entry name" value="SULFITE REDUCTASE [NADPH] SUBUNIT BETA-RELATED"/>
    <property type="match status" value="1"/>
</dbReference>
<dbReference type="SUPFAM" id="SSF56014">
    <property type="entry name" value="Nitrite and sulphite reductase 4Fe-4S domain-like"/>
    <property type="match status" value="1"/>
</dbReference>
<dbReference type="GO" id="GO:0050311">
    <property type="term" value="F:sulfite reductase (ferredoxin) activity"/>
    <property type="evidence" value="ECO:0007669"/>
    <property type="project" value="TreeGrafter"/>
</dbReference>
<reference evidence="6 7" key="1">
    <citation type="submission" date="2017-05" db="EMBL/GenBank/DDBJ databases">
        <title>Butyricicoccus porcorum sp. nov. a butyrate-producing bacterium from the swine intestinal tract.</title>
        <authorList>
            <person name="Trachsel J."/>
            <person name="Humphrey S."/>
            <person name="Allen H.K."/>
        </authorList>
    </citation>
    <scope>NUCLEOTIDE SEQUENCE [LARGE SCALE GENOMIC DNA]</scope>
    <source>
        <strain evidence="6">BB10</strain>
    </source>
</reference>
<keyword evidence="4" id="KW-0411">Iron-sulfur</keyword>
<evidence type="ECO:0000256" key="4">
    <source>
        <dbReference type="ARBA" id="ARBA00023014"/>
    </source>
</evidence>
<evidence type="ECO:0000256" key="3">
    <source>
        <dbReference type="ARBA" id="ARBA00023004"/>
    </source>
</evidence>
<dbReference type="PANTHER" id="PTHR11493:SF54">
    <property type="entry name" value="ANAEROBIC SULFITE REDUCTASE SUBUNIT C"/>
    <property type="match status" value="1"/>
</dbReference>
<dbReference type="InterPro" id="IPR005117">
    <property type="entry name" value="NiRdtase/SiRdtase_haem-b_fer"/>
</dbReference>
<gene>
    <name evidence="6" type="ORF">CBW42_07370</name>
</gene>
<evidence type="ECO:0000313" key="6">
    <source>
        <dbReference type="EMBL" id="OUM20639.1"/>
    </source>
</evidence>
<dbReference type="InterPro" id="IPR017900">
    <property type="entry name" value="4Fe4S_Fe_S_CS"/>
</dbReference>
<feature type="domain" description="4Fe-4S ferredoxin-type" evidence="5">
    <location>
        <begin position="204"/>
        <end position="232"/>
    </location>
</feature>
<name>A0A252F4F9_9FIRM</name>
<keyword evidence="1" id="KW-0004">4Fe-4S</keyword>
<feature type="domain" description="4Fe-4S ferredoxin-type" evidence="5">
    <location>
        <begin position="172"/>
        <end position="203"/>
    </location>
</feature>
<dbReference type="Pfam" id="PF01077">
    <property type="entry name" value="NIR_SIR"/>
    <property type="match status" value="1"/>
</dbReference>
<keyword evidence="2" id="KW-0479">Metal-binding</keyword>
<evidence type="ECO:0000259" key="5">
    <source>
        <dbReference type="PROSITE" id="PS51379"/>
    </source>
</evidence>
<organism evidence="6 7">
    <name type="scientific">Butyricicoccus porcorum</name>
    <dbReference type="NCBI Taxonomy" id="1945634"/>
    <lineage>
        <taxon>Bacteria</taxon>
        <taxon>Bacillati</taxon>
        <taxon>Bacillota</taxon>
        <taxon>Clostridia</taxon>
        <taxon>Eubacteriales</taxon>
        <taxon>Butyricicoccaceae</taxon>
        <taxon>Butyricicoccus</taxon>
    </lineage>
</organism>
<protein>
    <submittedName>
        <fullName evidence="6">(4Fe-4S)-binding protein</fullName>
    </submittedName>
</protein>
<dbReference type="InterPro" id="IPR006067">
    <property type="entry name" value="NO2/SO3_Rdtase_4Fe4S_dom"/>
</dbReference>
<dbReference type="EMBL" id="NHOC01000005">
    <property type="protein sequence ID" value="OUM20639.1"/>
    <property type="molecule type" value="Genomic_DNA"/>
</dbReference>
<dbReference type="SUPFAM" id="SSF55124">
    <property type="entry name" value="Nitrite/Sulfite reductase N-terminal domain-like"/>
    <property type="match status" value="1"/>
</dbReference>
<evidence type="ECO:0000256" key="2">
    <source>
        <dbReference type="ARBA" id="ARBA00022723"/>
    </source>
</evidence>
<dbReference type="GO" id="GO:0051539">
    <property type="term" value="F:4 iron, 4 sulfur cluster binding"/>
    <property type="evidence" value="ECO:0007669"/>
    <property type="project" value="UniProtKB-KW"/>
</dbReference>
<dbReference type="PROSITE" id="PS00198">
    <property type="entry name" value="4FE4S_FER_1"/>
    <property type="match status" value="1"/>
</dbReference>
<proteinExistence type="predicted"/>
<dbReference type="Gene3D" id="3.30.70.20">
    <property type="match status" value="1"/>
</dbReference>
<dbReference type="InterPro" id="IPR036136">
    <property type="entry name" value="Nit/Sulf_reduc_fer-like_dom_sf"/>
</dbReference>
<evidence type="ECO:0000313" key="7">
    <source>
        <dbReference type="Proteomes" id="UP000194903"/>
    </source>
</evidence>
<keyword evidence="3" id="KW-0408">Iron</keyword>